<comment type="caution">
    <text evidence="7">The sequence shown here is derived from an EMBL/GenBank/DDBJ whole genome shotgun (WGS) entry which is preliminary data.</text>
</comment>
<reference evidence="7" key="1">
    <citation type="journal article" date="2021" name="PeerJ">
        <title>Extensive microbial diversity within the chicken gut microbiome revealed by metagenomics and culture.</title>
        <authorList>
            <person name="Gilroy R."/>
            <person name="Ravi A."/>
            <person name="Getino M."/>
            <person name="Pursley I."/>
            <person name="Horton D.L."/>
            <person name="Alikhan N.F."/>
            <person name="Baker D."/>
            <person name="Gharbi K."/>
            <person name="Hall N."/>
            <person name="Watson M."/>
            <person name="Adriaenssens E.M."/>
            <person name="Foster-Nyarko E."/>
            <person name="Jarju S."/>
            <person name="Secka A."/>
            <person name="Antonio M."/>
            <person name="Oren A."/>
            <person name="Chaudhuri R.R."/>
            <person name="La Ragione R."/>
            <person name="Hildebrand F."/>
            <person name="Pallen M.J."/>
        </authorList>
    </citation>
    <scope>NUCLEOTIDE SEQUENCE</scope>
    <source>
        <strain evidence="7">CHK193-4272</strain>
    </source>
</reference>
<feature type="transmembrane region" description="Helical" evidence="5">
    <location>
        <begin position="108"/>
        <end position="129"/>
    </location>
</feature>
<dbReference type="InterPro" id="IPR006153">
    <property type="entry name" value="Cation/H_exchanger_TM"/>
</dbReference>
<evidence type="ECO:0000256" key="5">
    <source>
        <dbReference type="SAM" id="Phobius"/>
    </source>
</evidence>
<reference evidence="7" key="2">
    <citation type="submission" date="2021-04" db="EMBL/GenBank/DDBJ databases">
        <authorList>
            <person name="Gilroy R."/>
        </authorList>
    </citation>
    <scope>NUCLEOTIDE SEQUENCE</scope>
    <source>
        <strain evidence="7">CHK193-4272</strain>
    </source>
</reference>
<dbReference type="GO" id="GO:0015297">
    <property type="term" value="F:antiporter activity"/>
    <property type="evidence" value="ECO:0007669"/>
    <property type="project" value="InterPro"/>
</dbReference>
<feature type="transmembrane region" description="Helical" evidence="5">
    <location>
        <begin position="359"/>
        <end position="378"/>
    </location>
</feature>
<feature type="transmembrane region" description="Helical" evidence="5">
    <location>
        <begin position="150"/>
        <end position="173"/>
    </location>
</feature>
<dbReference type="AlphaFoldDB" id="A0A9D1TIB9"/>
<dbReference type="PANTHER" id="PTHR31102:SF1">
    <property type="entry name" value="CATION_H+ EXCHANGER DOMAIN-CONTAINING PROTEIN"/>
    <property type="match status" value="1"/>
</dbReference>
<accession>A0A9D1TIB9</accession>
<evidence type="ECO:0000256" key="4">
    <source>
        <dbReference type="ARBA" id="ARBA00023136"/>
    </source>
</evidence>
<keyword evidence="3 5" id="KW-1133">Transmembrane helix</keyword>
<feature type="transmembrane region" description="Helical" evidence="5">
    <location>
        <begin position="185"/>
        <end position="207"/>
    </location>
</feature>
<dbReference type="EMBL" id="DXIE01000045">
    <property type="protein sequence ID" value="HIV62698.1"/>
    <property type="molecule type" value="Genomic_DNA"/>
</dbReference>
<dbReference type="GO" id="GO:1902600">
    <property type="term" value="P:proton transmembrane transport"/>
    <property type="evidence" value="ECO:0007669"/>
    <property type="project" value="InterPro"/>
</dbReference>
<feature type="transmembrane region" description="Helical" evidence="5">
    <location>
        <begin position="290"/>
        <end position="308"/>
    </location>
</feature>
<name>A0A9D1TIB9_9FIRM</name>
<evidence type="ECO:0000259" key="6">
    <source>
        <dbReference type="Pfam" id="PF00999"/>
    </source>
</evidence>
<evidence type="ECO:0000313" key="8">
    <source>
        <dbReference type="Proteomes" id="UP000886808"/>
    </source>
</evidence>
<organism evidence="7 8">
    <name type="scientific">Candidatus Butyricicoccus avistercoris</name>
    <dbReference type="NCBI Taxonomy" id="2838518"/>
    <lineage>
        <taxon>Bacteria</taxon>
        <taxon>Bacillati</taxon>
        <taxon>Bacillota</taxon>
        <taxon>Clostridia</taxon>
        <taxon>Eubacteriales</taxon>
        <taxon>Butyricicoccaceae</taxon>
        <taxon>Butyricicoccus</taxon>
    </lineage>
</organism>
<dbReference type="GO" id="GO:0016020">
    <property type="term" value="C:membrane"/>
    <property type="evidence" value="ECO:0007669"/>
    <property type="project" value="UniProtKB-SubCell"/>
</dbReference>
<feature type="domain" description="Cation/H+ exchanger transmembrane" evidence="6">
    <location>
        <begin position="9"/>
        <end position="375"/>
    </location>
</feature>
<sequence>MLWNLALIFLLGIILGRICIKLKLPALVGYLIAGLLLGDVTNLLSSDFLALSSDLRRFALIVILFRAGLALDLTELKKVGRPAVMLCFVPACFEILGCTLLAPMLLGLSYLEGALLGSVIAAVSPAVVVPRMLNLIEKNLGTEHAIPQMILAGASVDDVFVLVMFSAFCTMIEGGTFSPAVLLDIPVSIILGIIFGIVIGLLLIAIFKHTNLSNILMLIILLSVGFLCMTLEDISPVPFSGMLAVMTIGIVIFRKTPDIAKSISLPLGNVWVFAEIILFVLVGAAVELSYIVMFGIAAVIMIIGALLFRMVGVGVSVTKTSLTKKERLFSMIAYCPKATVQAAIGSVPLSLGFACGHTVLTAAVLAILITAPFGAFLIDTLSQKLLQNN</sequence>
<gene>
    <name evidence="7" type="ORF">H9746_07660</name>
</gene>
<dbReference type="PANTHER" id="PTHR31102">
    <property type="match status" value="1"/>
</dbReference>
<dbReference type="Proteomes" id="UP000886808">
    <property type="component" value="Unassembled WGS sequence"/>
</dbReference>
<evidence type="ECO:0000256" key="3">
    <source>
        <dbReference type="ARBA" id="ARBA00022989"/>
    </source>
</evidence>
<evidence type="ECO:0000256" key="2">
    <source>
        <dbReference type="ARBA" id="ARBA00022692"/>
    </source>
</evidence>
<feature type="transmembrane region" description="Helical" evidence="5">
    <location>
        <begin position="328"/>
        <end position="353"/>
    </location>
</feature>
<feature type="transmembrane region" description="Helical" evidence="5">
    <location>
        <begin position="265"/>
        <end position="284"/>
    </location>
</feature>
<proteinExistence type="predicted"/>
<dbReference type="Pfam" id="PF00999">
    <property type="entry name" value="Na_H_Exchanger"/>
    <property type="match status" value="1"/>
</dbReference>
<protein>
    <submittedName>
        <fullName evidence="7">Cation:proton antiporter</fullName>
    </submittedName>
</protein>
<dbReference type="InterPro" id="IPR038770">
    <property type="entry name" value="Na+/solute_symporter_sf"/>
</dbReference>
<keyword evidence="4 5" id="KW-0472">Membrane</keyword>
<dbReference type="InterPro" id="IPR051843">
    <property type="entry name" value="CPA1_transporter"/>
</dbReference>
<evidence type="ECO:0000256" key="1">
    <source>
        <dbReference type="ARBA" id="ARBA00004141"/>
    </source>
</evidence>
<feature type="transmembrane region" description="Helical" evidence="5">
    <location>
        <begin position="214"/>
        <end position="231"/>
    </location>
</feature>
<feature type="transmembrane region" description="Helical" evidence="5">
    <location>
        <begin position="237"/>
        <end position="253"/>
    </location>
</feature>
<dbReference type="Gene3D" id="1.20.1530.20">
    <property type="match status" value="1"/>
</dbReference>
<comment type="subcellular location">
    <subcellularLocation>
        <location evidence="1">Membrane</location>
        <topology evidence="1">Multi-pass membrane protein</topology>
    </subcellularLocation>
</comment>
<evidence type="ECO:0000313" key="7">
    <source>
        <dbReference type="EMBL" id="HIV62698.1"/>
    </source>
</evidence>
<feature type="transmembrane region" description="Helical" evidence="5">
    <location>
        <begin position="83"/>
        <end position="102"/>
    </location>
</feature>
<keyword evidence="2 5" id="KW-0812">Transmembrane</keyword>